<dbReference type="Proteomes" id="UP000186922">
    <property type="component" value="Unassembled WGS sequence"/>
</dbReference>
<reference evidence="1 2" key="1">
    <citation type="journal article" date="2016" name="Nat. Commun.">
        <title>Extremotolerant tardigrade genome and improved radiotolerance of human cultured cells by tardigrade-unique protein.</title>
        <authorList>
            <person name="Hashimoto T."/>
            <person name="Horikawa D.D."/>
            <person name="Saito Y."/>
            <person name="Kuwahara H."/>
            <person name="Kozuka-Hata H."/>
            <person name="Shin-I T."/>
            <person name="Minakuchi Y."/>
            <person name="Ohishi K."/>
            <person name="Motoyama A."/>
            <person name="Aizu T."/>
            <person name="Enomoto A."/>
            <person name="Kondo K."/>
            <person name="Tanaka S."/>
            <person name="Hara Y."/>
            <person name="Koshikawa S."/>
            <person name="Sagara H."/>
            <person name="Miura T."/>
            <person name="Yokobori S."/>
            <person name="Miyagawa K."/>
            <person name="Suzuki Y."/>
            <person name="Kubo T."/>
            <person name="Oyama M."/>
            <person name="Kohara Y."/>
            <person name="Fujiyama A."/>
            <person name="Arakawa K."/>
            <person name="Katayama T."/>
            <person name="Toyoda A."/>
            <person name="Kunieda T."/>
        </authorList>
    </citation>
    <scope>NUCLEOTIDE SEQUENCE [LARGE SCALE GENOMIC DNA]</scope>
    <source>
        <strain evidence="1 2">YOKOZUNA-1</strain>
    </source>
</reference>
<keyword evidence="2" id="KW-1185">Reference proteome</keyword>
<sequence length="128" mass="14130">MHGRLFFVVGRSAATRMDMRCNNKQTCLVRPSTARITAMVNNRASLIGQIVNINADCGPDQLFPLPILCTEERGFPVTSSSLNTYQEEHRQQSVWILANRPSLARGRRDPSPLSCVSNPIFLASSAPS</sequence>
<dbReference type="EMBL" id="BDGG01000003">
    <property type="protein sequence ID" value="GAU96702.1"/>
    <property type="molecule type" value="Genomic_DNA"/>
</dbReference>
<name>A0A1D1V9G2_RAMVA</name>
<gene>
    <name evidence="1" type="primary">RvY_08110-1</name>
    <name evidence="1" type="synonym">RvY_08110.1</name>
    <name evidence="1" type="ORF">RvY_08110</name>
</gene>
<protein>
    <submittedName>
        <fullName evidence="1">Uncharacterized protein</fullName>
    </submittedName>
</protein>
<dbReference type="AlphaFoldDB" id="A0A1D1V9G2"/>
<accession>A0A1D1V9G2</accession>
<evidence type="ECO:0000313" key="1">
    <source>
        <dbReference type="EMBL" id="GAU96702.1"/>
    </source>
</evidence>
<comment type="caution">
    <text evidence="1">The sequence shown here is derived from an EMBL/GenBank/DDBJ whole genome shotgun (WGS) entry which is preliminary data.</text>
</comment>
<organism evidence="1 2">
    <name type="scientific">Ramazzottius varieornatus</name>
    <name type="common">Water bear</name>
    <name type="synonym">Tardigrade</name>
    <dbReference type="NCBI Taxonomy" id="947166"/>
    <lineage>
        <taxon>Eukaryota</taxon>
        <taxon>Metazoa</taxon>
        <taxon>Ecdysozoa</taxon>
        <taxon>Tardigrada</taxon>
        <taxon>Eutardigrada</taxon>
        <taxon>Parachela</taxon>
        <taxon>Hypsibioidea</taxon>
        <taxon>Ramazzottiidae</taxon>
        <taxon>Ramazzottius</taxon>
    </lineage>
</organism>
<proteinExistence type="predicted"/>
<evidence type="ECO:0000313" key="2">
    <source>
        <dbReference type="Proteomes" id="UP000186922"/>
    </source>
</evidence>